<dbReference type="PANTHER" id="PTHR37841">
    <property type="entry name" value="GLR2918 PROTEIN"/>
    <property type="match status" value="1"/>
</dbReference>
<comment type="caution">
    <text evidence="3">The sequence shown here is derived from an EMBL/GenBank/DDBJ whole genome shotgun (WGS) entry which is preliminary data.</text>
</comment>
<proteinExistence type="predicted"/>
<evidence type="ECO:0000256" key="1">
    <source>
        <dbReference type="SAM" id="MobiDB-lite"/>
    </source>
</evidence>
<evidence type="ECO:0000313" key="3">
    <source>
        <dbReference type="EMBL" id="PQL19322.1"/>
    </source>
</evidence>
<keyword evidence="2" id="KW-0732">Signal</keyword>
<dbReference type="Proteomes" id="UP000237916">
    <property type="component" value="Unassembled WGS sequence"/>
</dbReference>
<evidence type="ECO:0000313" key="4">
    <source>
        <dbReference type="Proteomes" id="UP000237916"/>
    </source>
</evidence>
<feature type="compositionally biased region" description="Low complexity" evidence="1">
    <location>
        <begin position="26"/>
        <end position="55"/>
    </location>
</feature>
<dbReference type="STRING" id="1298594.GCA_001312465_00768"/>
<gene>
    <name evidence="3" type="ORF">VEHSUH05_08120</name>
</gene>
<dbReference type="OrthoDB" id="210273at2"/>
<dbReference type="EMBL" id="PPDB01000007">
    <property type="protein sequence ID" value="PQL19322.1"/>
    <property type="molecule type" value="Genomic_DNA"/>
</dbReference>
<feature type="compositionally biased region" description="Polar residues" evidence="1">
    <location>
        <begin position="56"/>
        <end position="78"/>
    </location>
</feature>
<dbReference type="Pfam" id="PF14903">
    <property type="entry name" value="WG_beta_rep"/>
    <property type="match status" value="2"/>
</dbReference>
<dbReference type="AlphaFoldDB" id="A0A2S7Z7Q8"/>
<dbReference type="PANTHER" id="PTHR37841:SF1">
    <property type="entry name" value="DUF3298 DOMAIN-CONTAINING PROTEIN"/>
    <property type="match status" value="1"/>
</dbReference>
<protein>
    <recommendedName>
        <fullName evidence="5">WG repeat-containing protein</fullName>
    </recommendedName>
</protein>
<reference evidence="3 4" key="1">
    <citation type="submission" date="2018-01" db="EMBL/GenBank/DDBJ databases">
        <title>Draft genome sequences of clinical isolates and type strains of oral Veillonella including Veillonella infantum sp., nov.</title>
        <authorList>
            <person name="Mashima I."/>
            <person name="Liao Y.-C."/>
            <person name="Sabharwal A."/>
            <person name="Haase E.M."/>
            <person name="Nakazawa F."/>
            <person name="Scannapieco F.A."/>
        </authorList>
    </citation>
    <scope>NUCLEOTIDE SEQUENCE [LARGE SCALE GENOMIC DNA]</scope>
    <source>
        <strain evidence="3 4">JCM 15641</strain>
    </source>
</reference>
<organism evidence="3 4">
    <name type="scientific">Veillonella denticariosi JCM 15641</name>
    <dbReference type="NCBI Taxonomy" id="1298594"/>
    <lineage>
        <taxon>Bacteria</taxon>
        <taxon>Bacillati</taxon>
        <taxon>Bacillota</taxon>
        <taxon>Negativicutes</taxon>
        <taxon>Veillonellales</taxon>
        <taxon>Veillonellaceae</taxon>
        <taxon>Veillonella</taxon>
    </lineage>
</organism>
<dbReference type="InterPro" id="IPR032774">
    <property type="entry name" value="WG_beta_rep"/>
</dbReference>
<evidence type="ECO:0008006" key="5">
    <source>
        <dbReference type="Google" id="ProtNLM"/>
    </source>
</evidence>
<dbReference type="RefSeq" id="WP_105091271.1">
    <property type="nucleotide sequence ID" value="NZ_PPDB01000007.1"/>
</dbReference>
<evidence type="ECO:0000256" key="2">
    <source>
        <dbReference type="SAM" id="SignalP"/>
    </source>
</evidence>
<sequence>MKLNKKSLLVACVLATMSVSALAETTTTTTVTNSKTKTTSDSNTVSNSSSHTDSTGHVTVTNQDTPNSTMTHITREQNSTTVSRSSSTTVGKTSSKTVSKSVSTTTKEPSGRTKNTSVGVGVGIGRLDTFRPISGAVKQPPTAVKKAMKVLKDDSLIKQGYLGLVKEKGKWGIVGTDGQVVLIPTYKTIDASGKKDGTFFAEEGKNKIVHIKADGTVLQSGKEAQEALYNDKKEKSAAVKELNDFDPNDIRQAYPSDSYVSFTEKGKLGFKDANGNVVIQPQFKALPNTETKFSEDRAFVKANGKVVAIDGKGNVVFAAPSNEVYPYKNGLAEYRRKVSHFGLGGVLGLVGMGYLYNHGGVYLDGIGGLVDDGMKRGYIDRNGVIVIDSKNDYVYPMEEHGTLVRNEGKLGFMNRKGQYIIQPGNYEAGTIDMNNVLLTLKNKDTNKYGIFDMETGKQEVPFKYDTIDFIGEHQMSVTNDTNRYVVDMSDGRIIYKGDKSMNVKSFIGDTYTWVYNKDGNYKILSLEGTLTETPIMHDISGTDSFSHGYSPVKIKGKWGVINAKGELVVQPIYDEVTIL</sequence>
<feature type="signal peptide" evidence="2">
    <location>
        <begin position="1"/>
        <end position="23"/>
    </location>
</feature>
<accession>A0A2S7Z7Q8</accession>
<feature type="compositionally biased region" description="Low complexity" evidence="1">
    <location>
        <begin position="79"/>
        <end position="107"/>
    </location>
</feature>
<keyword evidence="4" id="KW-1185">Reference proteome</keyword>
<feature type="chain" id="PRO_5015627737" description="WG repeat-containing protein" evidence="2">
    <location>
        <begin position="24"/>
        <end position="579"/>
    </location>
</feature>
<name>A0A2S7Z7Q8_9FIRM</name>
<feature type="region of interest" description="Disordered" evidence="1">
    <location>
        <begin position="26"/>
        <end position="119"/>
    </location>
</feature>